<dbReference type="RefSeq" id="XP_024738965.1">
    <property type="nucleotide sequence ID" value="XM_024886668.1"/>
</dbReference>
<evidence type="ECO:0000313" key="2">
    <source>
        <dbReference type="EMBL" id="PMD62061.1"/>
    </source>
</evidence>
<dbReference type="EMBL" id="KZ613785">
    <property type="protein sequence ID" value="PMD62061.1"/>
    <property type="molecule type" value="Genomic_DNA"/>
</dbReference>
<evidence type="ECO:0000256" key="1">
    <source>
        <dbReference type="SAM" id="MobiDB-lite"/>
    </source>
</evidence>
<accession>A0A2J6TGC3</accession>
<evidence type="ECO:0000313" key="3">
    <source>
        <dbReference type="Proteomes" id="UP000235371"/>
    </source>
</evidence>
<gene>
    <name evidence="2" type="ORF">K444DRAFT_662185</name>
</gene>
<dbReference type="GeneID" id="36594745"/>
<reference evidence="2 3" key="1">
    <citation type="submission" date="2016-04" db="EMBL/GenBank/DDBJ databases">
        <title>A degradative enzymes factory behind the ericoid mycorrhizal symbiosis.</title>
        <authorList>
            <consortium name="DOE Joint Genome Institute"/>
            <person name="Martino E."/>
            <person name="Morin E."/>
            <person name="Grelet G."/>
            <person name="Kuo A."/>
            <person name="Kohler A."/>
            <person name="Daghino S."/>
            <person name="Barry K."/>
            <person name="Choi C."/>
            <person name="Cichocki N."/>
            <person name="Clum A."/>
            <person name="Copeland A."/>
            <person name="Hainaut M."/>
            <person name="Haridas S."/>
            <person name="Labutti K."/>
            <person name="Lindquist E."/>
            <person name="Lipzen A."/>
            <person name="Khouja H.-R."/>
            <person name="Murat C."/>
            <person name="Ohm R."/>
            <person name="Olson A."/>
            <person name="Spatafora J."/>
            <person name="Veneault-Fourrey C."/>
            <person name="Henrissat B."/>
            <person name="Grigoriev I."/>
            <person name="Martin F."/>
            <person name="Perotto S."/>
        </authorList>
    </citation>
    <scope>NUCLEOTIDE SEQUENCE [LARGE SCALE GENOMIC DNA]</scope>
    <source>
        <strain evidence="2 3">E</strain>
    </source>
</reference>
<dbReference type="InParanoid" id="A0A2J6TGC3"/>
<dbReference type="AlphaFoldDB" id="A0A2J6TGC3"/>
<feature type="compositionally biased region" description="Pro residues" evidence="1">
    <location>
        <begin position="189"/>
        <end position="201"/>
    </location>
</feature>
<protein>
    <submittedName>
        <fullName evidence="2">Uncharacterized protein</fullName>
    </submittedName>
</protein>
<sequence length="210" mass="21851">MYPQLQCPTMFPESYKERLWKILFGIRGLGSSPSRHLSTFGTNVGPPTGAPSFGRVHCGVYSPTIGVGGASSFTNLENISSTQAAGLGHGLAIYSSKLIFVPVIAGDVASSCCPTVNLSALWSGRGSGRTTNNSLATSTTSYEIAREIFIPSVSNSADVGTSAGTCDAKKHGVVQPLPKPNPDTTTTTPPRPLAPATPPTSPSNKRQNTN</sequence>
<keyword evidence="3" id="KW-1185">Reference proteome</keyword>
<feature type="region of interest" description="Disordered" evidence="1">
    <location>
        <begin position="166"/>
        <end position="210"/>
    </location>
</feature>
<proteinExistence type="predicted"/>
<organism evidence="2 3">
    <name type="scientific">Hyaloscypha bicolor E</name>
    <dbReference type="NCBI Taxonomy" id="1095630"/>
    <lineage>
        <taxon>Eukaryota</taxon>
        <taxon>Fungi</taxon>
        <taxon>Dikarya</taxon>
        <taxon>Ascomycota</taxon>
        <taxon>Pezizomycotina</taxon>
        <taxon>Leotiomycetes</taxon>
        <taxon>Helotiales</taxon>
        <taxon>Hyaloscyphaceae</taxon>
        <taxon>Hyaloscypha</taxon>
        <taxon>Hyaloscypha bicolor</taxon>
    </lineage>
</organism>
<name>A0A2J6TGC3_9HELO</name>
<dbReference type="Proteomes" id="UP000235371">
    <property type="component" value="Unassembled WGS sequence"/>
</dbReference>